<dbReference type="GO" id="GO:0030544">
    <property type="term" value="F:Hsp70 protein binding"/>
    <property type="evidence" value="ECO:0007669"/>
    <property type="project" value="TreeGrafter"/>
</dbReference>
<evidence type="ECO:0000256" key="1">
    <source>
        <dbReference type="SAM" id="MobiDB-lite"/>
    </source>
</evidence>
<dbReference type="InterPro" id="IPR052972">
    <property type="entry name" value="Sacsin_chaperone_reg"/>
</dbReference>
<feature type="domain" description="Sacsin/Nov" evidence="2">
    <location>
        <begin position="18"/>
        <end position="113"/>
    </location>
</feature>
<evidence type="ECO:0000313" key="3">
    <source>
        <dbReference type="EMBL" id="SDE48390.1"/>
    </source>
</evidence>
<dbReference type="InterPro" id="IPR036890">
    <property type="entry name" value="HATPase_C_sf"/>
</dbReference>
<feature type="region of interest" description="Disordered" evidence="1">
    <location>
        <begin position="1230"/>
        <end position="1254"/>
    </location>
</feature>
<accession>A0A1G7DBM7</accession>
<dbReference type="OrthoDB" id="9802640at2"/>
<dbReference type="PANTHER" id="PTHR15600">
    <property type="entry name" value="SACSIN"/>
    <property type="match status" value="1"/>
</dbReference>
<evidence type="ECO:0000313" key="4">
    <source>
        <dbReference type="Proteomes" id="UP000199628"/>
    </source>
</evidence>
<dbReference type="NCBIfam" id="NF047352">
    <property type="entry name" value="P_loop_sacsin"/>
    <property type="match status" value="1"/>
</dbReference>
<sequence length="2459" mass="273204">MPGLSTPPNAIFNQIRANLKDRYASGFPVLKELIQNAEDAKASIIQFVAHEGWPNAENPLLRVPGLIVANDGAFSERDGPGILSFADSAKGNDSAAIGRFGFGQKAVFHLCDAFIAHVFNQGVQFSEVINPCLGVIEQTNAGSWDSVSRQDLETLRSEVPDLTKGFLIWLPLRHDAILPAPKLYFTDYRATLDKLIAELQGHEADLRLILASLRNLDRIEVRKGSDTRLLLHREGDSTRMRGPSAQADAMPLEFNGKIVTSSGPTVTYVGREVCADNHELNTLRNSEEWPQVPVFTDEGEEMRPEKAEAHGAVVLANGLGSTKAAAVLDWGVFLPVAEATQIEMADADFRILLHGYFFVDSGRRYIEGFDDDGKDSRSVYKKWNEKLRDNIVLPQLPGVLFDALQARMLTGSQLAHCLSSLTSSQFGVTHAKAIASNQCLIRKVEQSGNVAIATWALVSAESELRPLPPPDERSRVAATEIFPNLCDWGEERNLILIAGPDAALTPSKPSWQADEISDLLGSVSVTAFQRGKRADVLASFLRTSLGHDETLREAAAPPLQTGLRRALIEQETLATKEQLREVLSLLPAKTVVTLPSSAGERRDILRALAEVEGSTLCLHADWVPESAALIDISCSQAAPLLSALEPLLGQDRNADAAGAAALALVKLLRRHLREAMNDPEITTLSILRAGDGSGIPKLISLRDLSRSAHEKRLFKNNPNVQQALRVMSDAVPNSGALVVGGDAARLLEEIGPPFSFAEGAKENFAALVLRTEEYGDSEARAKAMEVIVTQSPGARPGLRVLAVGDRRAANESARIFALPQAAGRLDELALKLIEGSETDFLIPNVVLDVLNPPQQRFLGIETMDGPSLGEMLTANIDAISRMALEDDIFVALLESDVPDEDLRRLPIFPTEGGMRLPANGTWRSSSSWPVPDALADVVHILKPIHSRKGSERLERLVRSWSPEAQIETALAQSRPHEFVTEILSAIEHANEPTTNRLRDVRWIPDTQGQPWSPADVLDLPDEILRAAKTVLLGDDDAAFLQLSHVRREVRDHSGFGRLRDANILPDQYKSVHALLHIIDEVKPLAYLGEVEQKEAKAMKQLAELGADLPLPGWPLLSALIRHTDKDPSELARRFGVAAEKHLLEAIGHVNAISKLAEEGKKAARTLYDSAFRAICNWRSETLHEAMGSIRVPVQSGGWHIGSQVAARVQGIAPTHRLDERLDECWPKPRVELDDQSRQGEETAPERQSLGKLSEEEKNCANSLVPLIKHAQAGVPPQLLALLVGVVRRSEPFKDIVRRELGLSETVIDQVWGRVEKVLESASTLKTVLVNVRHVESHERVWLTSLSNKIVELPVGGLEPLLVIGNRHRNTTVVHQGGIYNYKTLDIAALEQPVEAKHVLRLLQTILSECMAYRSEVIEKLSQLANDYKEIEQTTVRDAQARLEDRLPQILAEVKPKRGTALREALDEYEKKELGLQPGGEREKKLPDFKRELWKRIKSSEESNQLLSAVRTQIEHYGYSPDRVLFELFQNADDASEQHEPPGRARFRLEISDTELLALHWGRLINHPGPDPDRGEREGWLRDLFNMLLMNLSEKREGVTGRFGLGFKSVHLIAKEVGIASGFVACRVQGGMLPETWAEGRRLSFDQEDHGRRATAIQLSIDEDRKESAMAAVEAFSERARWLPAMARCIRCIELEGEVSREWHAEYHPLSEGIDIVELSGSEPGRSLALALGEDTTLFLPLSSDGPMPAQEELPRLWLLAPLAETLKSGWLMNGRQFEVDPGRGSLKRGDGEPQGTFERLGVALGEKLIALADLVNNDWPEFAAEAGLSDHSPETGPATFWTRLAELFALDLDDPLASHLHGPDRGYGRLIAERPVFPTRLPRPFTALLRASDVRHAMHGLLSEPSLLADLQDWGILSELSASCVGQRGADQLQKLRLSRAPIITLPVIVREEIGSEKRIDPVLARRLGRVLTKDRLDDLDGREEQELLAVLSKSRFQMADDTWREARYCPRNASDADEEETRILGFAPDGALANNAYRGEALPLYRLAMRQSGFQRTSETFAHWAMALSEEAQKTALLEYVLDGRQGTDVGKRLAKSRPGWLPTQADELRKSTLVSDISEDELPRLLGLLYPDEQRKRWAWNFVAPPSEHELDEAEPHIDATEFLEALCSWWKEEHKEERQRANKHTYPEFFSPEALRDTSAEDNREGWFTFFALGMFRTIGRTTDAQHRGFITKAHRNGWWSDMASAQLPNNPAPWVRQLEELASAEGWKIEFPEWRRKLADLYILATWLPEYVDLFKTLPLVAGDQGAFALSDAWRPSASPLWQRRGLEGAPLSQSLGLGANWMIREAVRHRVWTDENAAVMHPYGWASTARVRRLFNDYLDKTIGDFGQMDLSPKIYTIIQDHLGDDADFLCDLDLPLQIVTDERRSNTLQEILSGLGDASAFSAENDNDEEAYG</sequence>
<dbReference type="SUPFAM" id="SSF55874">
    <property type="entry name" value="ATPase domain of HSP90 chaperone/DNA topoisomerase II/histidine kinase"/>
    <property type="match status" value="2"/>
</dbReference>
<feature type="compositionally biased region" description="Basic and acidic residues" evidence="1">
    <location>
        <begin position="1230"/>
        <end position="1244"/>
    </location>
</feature>
<proteinExistence type="predicted"/>
<dbReference type="InterPro" id="IPR058210">
    <property type="entry name" value="SACS/Nov_dom"/>
</dbReference>
<dbReference type="STRING" id="639004.SAMN04488239_12067"/>
<name>A0A1G7DBM7_9RHOB</name>
<dbReference type="PANTHER" id="PTHR15600:SF42">
    <property type="entry name" value="SACSIN"/>
    <property type="match status" value="1"/>
</dbReference>
<keyword evidence="4" id="KW-1185">Reference proteome</keyword>
<protein>
    <recommendedName>
        <fullName evidence="2">Sacsin/Nov domain-containing protein</fullName>
    </recommendedName>
</protein>
<dbReference type="RefSeq" id="WP_093036732.1">
    <property type="nucleotide sequence ID" value="NZ_FMZV01000020.1"/>
</dbReference>
<dbReference type="EMBL" id="FMZV01000020">
    <property type="protein sequence ID" value="SDE48390.1"/>
    <property type="molecule type" value="Genomic_DNA"/>
</dbReference>
<evidence type="ECO:0000259" key="2">
    <source>
        <dbReference type="Pfam" id="PF25794"/>
    </source>
</evidence>
<gene>
    <name evidence="3" type="ORF">SAMN04488239_12067</name>
</gene>
<reference evidence="4" key="1">
    <citation type="submission" date="2016-10" db="EMBL/GenBank/DDBJ databases">
        <authorList>
            <person name="Varghese N."/>
            <person name="Submissions S."/>
        </authorList>
    </citation>
    <scope>NUCLEOTIDE SEQUENCE [LARGE SCALE GENOMIC DNA]</scope>
    <source>
        <strain evidence="4">CGMCC 1.9108</strain>
    </source>
</reference>
<dbReference type="Pfam" id="PF25794">
    <property type="entry name" value="SACS"/>
    <property type="match status" value="1"/>
</dbReference>
<dbReference type="Proteomes" id="UP000199628">
    <property type="component" value="Unassembled WGS sequence"/>
</dbReference>
<organism evidence="3 4">
    <name type="scientific">Ruegeria marina</name>
    <dbReference type="NCBI Taxonomy" id="639004"/>
    <lineage>
        <taxon>Bacteria</taxon>
        <taxon>Pseudomonadati</taxon>
        <taxon>Pseudomonadota</taxon>
        <taxon>Alphaproteobacteria</taxon>
        <taxon>Rhodobacterales</taxon>
        <taxon>Roseobacteraceae</taxon>
        <taxon>Ruegeria</taxon>
    </lineage>
</organism>